<dbReference type="KEGG" id="mbr:MONBRDRAFT_13314"/>
<evidence type="ECO:0000256" key="6">
    <source>
        <dbReference type="ARBA" id="ARBA00022723"/>
    </source>
</evidence>
<reference evidence="13 14" key="1">
    <citation type="journal article" date="2008" name="Nature">
        <title>The genome of the choanoflagellate Monosiga brevicollis and the origin of metazoans.</title>
        <authorList>
            <consortium name="JGI Sequencing"/>
            <person name="King N."/>
            <person name="Westbrook M.J."/>
            <person name="Young S.L."/>
            <person name="Kuo A."/>
            <person name="Abedin M."/>
            <person name="Chapman J."/>
            <person name="Fairclough S."/>
            <person name="Hellsten U."/>
            <person name="Isogai Y."/>
            <person name="Letunic I."/>
            <person name="Marr M."/>
            <person name="Pincus D."/>
            <person name="Putnam N."/>
            <person name="Rokas A."/>
            <person name="Wright K.J."/>
            <person name="Zuzow R."/>
            <person name="Dirks W."/>
            <person name="Good M."/>
            <person name="Goodstein D."/>
            <person name="Lemons D."/>
            <person name="Li W."/>
            <person name="Lyons J.B."/>
            <person name="Morris A."/>
            <person name="Nichols S."/>
            <person name="Richter D.J."/>
            <person name="Salamov A."/>
            <person name="Bork P."/>
            <person name="Lim W.A."/>
            <person name="Manning G."/>
            <person name="Miller W.T."/>
            <person name="McGinnis W."/>
            <person name="Shapiro H."/>
            <person name="Tjian R."/>
            <person name="Grigoriev I.V."/>
            <person name="Rokhsar D."/>
        </authorList>
    </citation>
    <scope>NUCLEOTIDE SEQUENCE [LARGE SCALE GENOMIC DNA]</scope>
    <source>
        <strain evidence="14">MX1 / ATCC 50154</strain>
    </source>
</reference>
<keyword evidence="6" id="KW-0479">Metal-binding</keyword>
<dbReference type="EC" id="4.1.1.45" evidence="4"/>
<dbReference type="GO" id="GO:0170033">
    <property type="term" value="P:L-amino acid metabolic process"/>
    <property type="evidence" value="ECO:0007669"/>
    <property type="project" value="UniProtKB-ARBA"/>
</dbReference>
<protein>
    <recommendedName>
        <fullName evidence="5">2-amino-3-carboxymuconate-6-semialdehyde decarboxylase</fullName>
        <ecNumber evidence="4">4.1.1.45</ecNumber>
    </recommendedName>
    <alternativeName>
        <fullName evidence="10">Picolinate carboxylase</fullName>
    </alternativeName>
</protein>
<dbReference type="Pfam" id="PF04909">
    <property type="entry name" value="Amidohydro_2"/>
    <property type="match status" value="1"/>
</dbReference>
<dbReference type="STRING" id="81824.A9UQR6"/>
<feature type="domain" description="Amidohydrolase-related" evidence="12">
    <location>
        <begin position="7"/>
        <end position="334"/>
    </location>
</feature>
<dbReference type="FunCoup" id="A9UQR6">
    <property type="interactions" value="33"/>
</dbReference>
<dbReference type="GO" id="GO:0016787">
    <property type="term" value="F:hydrolase activity"/>
    <property type="evidence" value="ECO:0007669"/>
    <property type="project" value="InterPro"/>
</dbReference>
<evidence type="ECO:0000313" key="14">
    <source>
        <dbReference type="Proteomes" id="UP000001357"/>
    </source>
</evidence>
<evidence type="ECO:0000259" key="12">
    <source>
        <dbReference type="Pfam" id="PF04909"/>
    </source>
</evidence>
<dbReference type="InParanoid" id="A9UQR6"/>
<evidence type="ECO:0000256" key="5">
    <source>
        <dbReference type="ARBA" id="ARBA00021214"/>
    </source>
</evidence>
<dbReference type="PANTHER" id="PTHR21240">
    <property type="entry name" value="2-AMINO-3-CARBOXYLMUCONATE-6-SEMIALDEHYDE DECARBOXYLASE"/>
    <property type="match status" value="1"/>
</dbReference>
<dbReference type="eggNOG" id="KOG4245">
    <property type="taxonomic scope" value="Eukaryota"/>
</dbReference>
<comment type="similarity">
    <text evidence="2">Belongs to the metallo-dependent hydrolases superfamily. ACMSD family.</text>
</comment>
<evidence type="ECO:0000256" key="10">
    <source>
        <dbReference type="ARBA" id="ARBA00031120"/>
    </source>
</evidence>
<proteinExistence type="inferred from homology"/>
<dbReference type="GO" id="GO:0019748">
    <property type="term" value="P:secondary metabolic process"/>
    <property type="evidence" value="ECO:0000318"/>
    <property type="project" value="GO_Central"/>
</dbReference>
<evidence type="ECO:0000256" key="2">
    <source>
        <dbReference type="ARBA" id="ARBA00005871"/>
    </source>
</evidence>
<dbReference type="GO" id="GO:0005829">
    <property type="term" value="C:cytosol"/>
    <property type="evidence" value="ECO:0000318"/>
    <property type="project" value="GO_Central"/>
</dbReference>
<name>A9UQR6_MONBE</name>
<dbReference type="GO" id="GO:0001760">
    <property type="term" value="F:aminocarboxymuconate-semialdehyde decarboxylase activity"/>
    <property type="evidence" value="ECO:0007669"/>
    <property type="project" value="UniProtKB-EC"/>
</dbReference>
<sequence>MDGVKKVDFHTHILPREIPNWKEEFGYGGFIRLDHLENGNANMMKDDGKFFREIEPNCWDPEVRLKEMAETGVDVQVICTVPVMFNYHIKAADGLKVARFLNDDVAKTCATYPDKFIGLGTLPMQDPALAAEELRRCRNELHLAGVQVGSHINKWNLDAKELEPFWTACEETDAAVLIHPWDMEQTGRYADYWAPWLVGMPAETTLAIMTILMGGVLERHPKLKLCFAHGGGSFAFTLGRIQHGYNVRPDLCAKKCKRDPRSFVGQFWVDSAVHDADALAFLVKIMGEDRVIMGSDYPFPLGEHHPGKEIETHTQLDEALKSRLLARNCLQFLGKI</sequence>
<keyword evidence="14" id="KW-1185">Reference proteome</keyword>
<dbReference type="FunFam" id="3.20.20.140:FF:000029">
    <property type="entry name" value="2-amino-3-carboxymuconate-6-semialdehyde decarboxylase"/>
    <property type="match status" value="1"/>
</dbReference>
<evidence type="ECO:0000256" key="9">
    <source>
        <dbReference type="ARBA" id="ARBA00023239"/>
    </source>
</evidence>
<dbReference type="GO" id="GO:0170039">
    <property type="term" value="P:proteinogenic amino acid metabolic process"/>
    <property type="evidence" value="ECO:0007669"/>
    <property type="project" value="UniProtKB-ARBA"/>
</dbReference>
<evidence type="ECO:0000313" key="13">
    <source>
        <dbReference type="EMBL" id="EDQ92644.1"/>
    </source>
</evidence>
<keyword evidence="7 11" id="KW-0210">Decarboxylase</keyword>
<evidence type="ECO:0000256" key="1">
    <source>
        <dbReference type="ARBA" id="ARBA00005079"/>
    </source>
</evidence>
<dbReference type="GO" id="GO:0046872">
    <property type="term" value="F:metal ion binding"/>
    <property type="evidence" value="ECO:0007669"/>
    <property type="project" value="UniProtKB-KW"/>
</dbReference>
<dbReference type="GO" id="GO:0005737">
    <property type="term" value="C:cytoplasm"/>
    <property type="evidence" value="ECO:0000318"/>
    <property type="project" value="GO_Central"/>
</dbReference>
<comment type="pathway">
    <text evidence="1">Secondary metabolite metabolism; quinolate metabolism.</text>
</comment>
<dbReference type="GO" id="GO:1901606">
    <property type="term" value="P:alpha-amino acid catabolic process"/>
    <property type="evidence" value="ECO:0007669"/>
    <property type="project" value="UniProtKB-ARBA"/>
</dbReference>
<evidence type="ECO:0000256" key="11">
    <source>
        <dbReference type="RuleBase" id="RU366045"/>
    </source>
</evidence>
<dbReference type="OMA" id="RIESCIM"/>
<keyword evidence="9 11" id="KW-0456">Lyase</keyword>
<keyword evidence="8" id="KW-0862">Zinc</keyword>
<accession>A9UQR6</accession>
<dbReference type="AlphaFoldDB" id="A9UQR6"/>
<evidence type="ECO:0000256" key="3">
    <source>
        <dbReference type="ARBA" id="ARBA00011245"/>
    </source>
</evidence>
<organism evidence="13 14">
    <name type="scientific">Monosiga brevicollis</name>
    <name type="common">Choanoflagellate</name>
    <dbReference type="NCBI Taxonomy" id="81824"/>
    <lineage>
        <taxon>Eukaryota</taxon>
        <taxon>Choanoflagellata</taxon>
        <taxon>Craspedida</taxon>
        <taxon>Salpingoecidae</taxon>
        <taxon>Monosiga</taxon>
    </lineage>
</organism>
<dbReference type="InterPro" id="IPR006680">
    <property type="entry name" value="Amidohydro-rel"/>
</dbReference>
<dbReference type="InterPro" id="IPR032465">
    <property type="entry name" value="ACMSD"/>
</dbReference>
<dbReference type="PANTHER" id="PTHR21240:SF27">
    <property type="entry name" value="2-AMINO-3-CARBOXYMUCONATE-6-SEMIALDEHYDE DECARBOXYLASE"/>
    <property type="match status" value="1"/>
</dbReference>
<dbReference type="Gene3D" id="3.20.20.140">
    <property type="entry name" value="Metal-dependent hydrolases"/>
    <property type="match status" value="1"/>
</dbReference>
<dbReference type="EMBL" id="CH991543">
    <property type="protein sequence ID" value="EDQ92644.1"/>
    <property type="molecule type" value="Genomic_DNA"/>
</dbReference>
<evidence type="ECO:0000256" key="4">
    <source>
        <dbReference type="ARBA" id="ARBA00012365"/>
    </source>
</evidence>
<dbReference type="GeneID" id="5887922"/>
<comment type="subunit">
    <text evidence="3">Monomer.</text>
</comment>
<dbReference type="SUPFAM" id="SSF51556">
    <property type="entry name" value="Metallo-dependent hydrolases"/>
    <property type="match status" value="1"/>
</dbReference>
<dbReference type="Proteomes" id="UP000001357">
    <property type="component" value="Unassembled WGS sequence"/>
</dbReference>
<dbReference type="InterPro" id="IPR032466">
    <property type="entry name" value="Metal_Hydrolase"/>
</dbReference>
<gene>
    <name evidence="13" type="ORF">MONBRDRAFT_13314</name>
</gene>
<evidence type="ECO:0000256" key="7">
    <source>
        <dbReference type="ARBA" id="ARBA00022793"/>
    </source>
</evidence>
<evidence type="ECO:0000256" key="8">
    <source>
        <dbReference type="ARBA" id="ARBA00022833"/>
    </source>
</evidence>
<dbReference type="RefSeq" id="XP_001742406.1">
    <property type="nucleotide sequence ID" value="XM_001742354.1"/>
</dbReference>